<gene>
    <name evidence="4" type="primary">hin_1</name>
    <name evidence="4" type="ORF">CLLU_10470</name>
</gene>
<dbReference type="Proteomes" id="UP000237798">
    <property type="component" value="Unassembled WGS sequence"/>
</dbReference>
<feature type="coiled-coil region" evidence="1">
    <location>
        <begin position="408"/>
        <end position="480"/>
    </location>
</feature>
<dbReference type="GO" id="GO:0000150">
    <property type="term" value="F:DNA strand exchange activity"/>
    <property type="evidence" value="ECO:0007669"/>
    <property type="project" value="InterPro"/>
</dbReference>
<comment type="caution">
    <text evidence="4">The sequence shown here is derived from an EMBL/GenBank/DDBJ whole genome shotgun (WGS) entry which is preliminary data.</text>
</comment>
<dbReference type="InterPro" id="IPR038109">
    <property type="entry name" value="DNA_bind_recomb_sf"/>
</dbReference>
<dbReference type="InterPro" id="IPR036162">
    <property type="entry name" value="Resolvase-like_N_sf"/>
</dbReference>
<organism evidence="4 5">
    <name type="scientific">Clostridium luticellarii</name>
    <dbReference type="NCBI Taxonomy" id="1691940"/>
    <lineage>
        <taxon>Bacteria</taxon>
        <taxon>Bacillati</taxon>
        <taxon>Bacillota</taxon>
        <taxon>Clostridia</taxon>
        <taxon>Eubacteriales</taxon>
        <taxon>Clostridiaceae</taxon>
        <taxon>Clostridium</taxon>
    </lineage>
</organism>
<name>A0A2T0BQ69_9CLOT</name>
<evidence type="ECO:0000313" key="5">
    <source>
        <dbReference type="Proteomes" id="UP000237798"/>
    </source>
</evidence>
<dbReference type="SMART" id="SM00857">
    <property type="entry name" value="Resolvase"/>
    <property type="match status" value="1"/>
</dbReference>
<dbReference type="Pfam" id="PF13408">
    <property type="entry name" value="Zn_ribbon_recom"/>
    <property type="match status" value="1"/>
</dbReference>
<accession>A0A2T0BQ69</accession>
<dbReference type="SUPFAM" id="SSF53041">
    <property type="entry name" value="Resolvase-like"/>
    <property type="match status" value="1"/>
</dbReference>
<feature type="domain" description="Resolvase/invertase-type recombinase catalytic" evidence="2">
    <location>
        <begin position="2"/>
        <end position="149"/>
    </location>
</feature>
<dbReference type="EMBL" id="PVXP01000009">
    <property type="protein sequence ID" value="PRR86019.1"/>
    <property type="molecule type" value="Genomic_DNA"/>
</dbReference>
<dbReference type="Gene3D" id="3.90.1750.20">
    <property type="entry name" value="Putative Large Serine Recombinase, Chain B, Domain 2"/>
    <property type="match status" value="2"/>
</dbReference>
<dbReference type="PANTHER" id="PTHR30461:SF23">
    <property type="entry name" value="DNA RECOMBINASE-RELATED"/>
    <property type="match status" value="1"/>
</dbReference>
<dbReference type="Gene3D" id="3.40.50.1390">
    <property type="entry name" value="Resolvase, N-terminal catalytic domain"/>
    <property type="match status" value="1"/>
</dbReference>
<evidence type="ECO:0000259" key="2">
    <source>
        <dbReference type="PROSITE" id="PS51736"/>
    </source>
</evidence>
<dbReference type="CDD" id="cd03768">
    <property type="entry name" value="SR_ResInv"/>
    <property type="match status" value="1"/>
</dbReference>
<dbReference type="InterPro" id="IPR025827">
    <property type="entry name" value="Zn_ribbon_recom_dom"/>
</dbReference>
<evidence type="ECO:0000259" key="3">
    <source>
        <dbReference type="PROSITE" id="PS51737"/>
    </source>
</evidence>
<reference evidence="4 5" key="1">
    <citation type="submission" date="2018-03" db="EMBL/GenBank/DDBJ databases">
        <title>Genome sequence of Clostridium luticellarii DSM 29923.</title>
        <authorList>
            <person name="Poehlein A."/>
            <person name="Daniel R."/>
        </authorList>
    </citation>
    <scope>NUCLEOTIDE SEQUENCE [LARGE SCALE GENOMIC DNA]</scope>
    <source>
        <strain evidence="4 5">DSM 29923</strain>
    </source>
</reference>
<dbReference type="PROSITE" id="PS51737">
    <property type="entry name" value="RECOMBINASE_DNA_BIND"/>
    <property type="match status" value="1"/>
</dbReference>
<proteinExistence type="predicted"/>
<keyword evidence="5" id="KW-1185">Reference proteome</keyword>
<dbReference type="AlphaFoldDB" id="A0A2T0BQ69"/>
<dbReference type="Pfam" id="PF07508">
    <property type="entry name" value="Recombinase"/>
    <property type="match status" value="1"/>
</dbReference>
<dbReference type="InterPro" id="IPR006119">
    <property type="entry name" value="Resolv_N"/>
</dbReference>
<dbReference type="Pfam" id="PF00239">
    <property type="entry name" value="Resolvase"/>
    <property type="match status" value="1"/>
</dbReference>
<dbReference type="PROSITE" id="PS51736">
    <property type="entry name" value="RECOMBINASES_3"/>
    <property type="match status" value="1"/>
</dbReference>
<sequence length="547" mass="62932">MKAAIYSRKSKFSEKGESVENQIEMCKEYLNRNYTNIEEIKVYEDEGFSGGNINRPEFKKLLTDAKKNKFNVLICYRLDRISRNVADFSNTIEELQRHSIDFISIKEQFDTSSPMGRAMMNIAAVFAQLERETIAERVRDNMLELAKTGRWLGGTAPIGYKSEAVKYFNQDGKDKKMFKLTQITEEIETVKLIYKLYLEKRGFASVATYLCKNKYKGKNGGEFSRATVEQIIINPVYCISDENIFNWFKDEGALTCGNPDGVHGLMVYNKRNQGGKKPNPIDQWIVAVGKHEGVISSSTWLKCQNILRENRAKSSPRSGTGNKFLLSGMVVCGECGSGMSSWSHYNKNKDFMERYYRCNLRNRASNRCRNKMLNAYKAEEYVENYLLDLDMSTLLHMYKSNKKRALNKNAVKNQLSKLKKQLDKNNKIIKGLVRKFALIGEDTKLIQIVKTEIDNTNIENDEIKNKISELTTSMESFEIREEFVGIVKEALSNFKKFYKLVDIEAKRVLIKSLVKNIVWHGNTETIEINPITNNKPLPQGTVKRRSN</sequence>
<dbReference type="GO" id="GO:0003677">
    <property type="term" value="F:DNA binding"/>
    <property type="evidence" value="ECO:0007669"/>
    <property type="project" value="InterPro"/>
</dbReference>
<dbReference type="InterPro" id="IPR050639">
    <property type="entry name" value="SSR_resolvase"/>
</dbReference>
<dbReference type="PANTHER" id="PTHR30461">
    <property type="entry name" value="DNA-INVERTASE FROM LAMBDOID PROPHAGE"/>
    <property type="match status" value="1"/>
</dbReference>
<feature type="domain" description="Recombinase" evidence="3">
    <location>
        <begin position="157"/>
        <end position="313"/>
    </location>
</feature>
<protein>
    <submittedName>
        <fullName evidence="4">DNA-invertase hin</fullName>
    </submittedName>
</protein>
<dbReference type="RefSeq" id="WP_106008521.1">
    <property type="nucleotide sequence ID" value="NZ_PVXP01000009.1"/>
</dbReference>
<dbReference type="InterPro" id="IPR011109">
    <property type="entry name" value="DNA_bind_recombinase_dom"/>
</dbReference>
<dbReference type="OrthoDB" id="9781670at2"/>
<evidence type="ECO:0000256" key="1">
    <source>
        <dbReference type="SAM" id="Coils"/>
    </source>
</evidence>
<keyword evidence="1" id="KW-0175">Coiled coil</keyword>
<evidence type="ECO:0000313" key="4">
    <source>
        <dbReference type="EMBL" id="PRR86019.1"/>
    </source>
</evidence>